<dbReference type="EMBL" id="PQXF01000008">
    <property type="protein sequence ID" value="PXF61116.1"/>
    <property type="molecule type" value="Genomic_DNA"/>
</dbReference>
<evidence type="ECO:0000313" key="2">
    <source>
        <dbReference type="Proteomes" id="UP000248329"/>
    </source>
</evidence>
<accession>A0AC61L3W1</accession>
<organism evidence="1 2">
    <name type="scientific">Candidatus Methanogaster sp</name>
    <dbReference type="NCBI Taxonomy" id="3386292"/>
    <lineage>
        <taxon>Archaea</taxon>
        <taxon>Methanobacteriati</taxon>
        <taxon>Methanobacteriota</taxon>
        <taxon>Stenosarchaea group</taxon>
        <taxon>Methanomicrobia</taxon>
        <taxon>Methanosarcinales</taxon>
        <taxon>ANME-2 cluster</taxon>
        <taxon>Candidatus Methanogasteraceae</taxon>
        <taxon>Candidatus Methanogaster</taxon>
    </lineage>
</organism>
<proteinExistence type="predicted"/>
<protein>
    <submittedName>
        <fullName evidence="1">Uncharacterized protein</fullName>
    </submittedName>
</protein>
<evidence type="ECO:0000313" key="1">
    <source>
        <dbReference type="EMBL" id="PXF61116.1"/>
    </source>
</evidence>
<comment type="caution">
    <text evidence="1">The sequence shown here is derived from an EMBL/GenBank/DDBJ whole genome shotgun (WGS) entry which is preliminary data.</text>
</comment>
<dbReference type="Proteomes" id="UP000248329">
    <property type="component" value="Unassembled WGS sequence"/>
</dbReference>
<reference evidence="1" key="1">
    <citation type="submission" date="2018-01" db="EMBL/GenBank/DDBJ databases">
        <authorList>
            <person name="Krukenberg V."/>
        </authorList>
    </citation>
    <scope>NUCLEOTIDE SEQUENCE</scope>
    <source>
        <strain evidence="1">E20ANME2</strain>
    </source>
</reference>
<sequence length="79" mass="7874">MTRLPLVAAVLVAVLAAAGVGAGAEWDVYPGAGTPIQTPIDGAGALDTIYVHAGTYVENGDVDKRVTLIGDGVIVEVAA</sequence>
<gene>
    <name evidence="1" type="ORF">C4B59_06030</name>
</gene>
<name>A0AC61L3W1_9EURY</name>